<feature type="compositionally biased region" description="Basic and acidic residues" evidence="1">
    <location>
        <begin position="7"/>
        <end position="19"/>
    </location>
</feature>
<dbReference type="EMBL" id="JACEFO010002486">
    <property type="protein sequence ID" value="KAF8657856.1"/>
    <property type="molecule type" value="Genomic_DNA"/>
</dbReference>
<proteinExistence type="predicted"/>
<evidence type="ECO:0000256" key="1">
    <source>
        <dbReference type="SAM" id="MobiDB-lite"/>
    </source>
</evidence>
<feature type="region of interest" description="Disordered" evidence="1">
    <location>
        <begin position="1"/>
        <end position="21"/>
    </location>
</feature>
<feature type="domain" description="PIR2-like helical" evidence="2">
    <location>
        <begin position="171"/>
        <end position="284"/>
    </location>
</feature>
<dbReference type="PANTHER" id="PTHR33120:SF47">
    <property type="entry name" value="OS05G0571400 PROTEIN"/>
    <property type="match status" value="1"/>
</dbReference>
<dbReference type="InterPro" id="IPR046527">
    <property type="entry name" value="PIR2-like_helical"/>
</dbReference>
<dbReference type="PANTHER" id="PTHR33120">
    <property type="entry name" value="EXPRESSED PROTEIN-RELATED"/>
    <property type="match status" value="1"/>
</dbReference>
<keyword evidence="4" id="KW-1185">Reference proteome</keyword>
<dbReference type="AlphaFoldDB" id="A0A835DZJ1"/>
<evidence type="ECO:0000313" key="4">
    <source>
        <dbReference type="Proteomes" id="UP000636709"/>
    </source>
</evidence>
<protein>
    <recommendedName>
        <fullName evidence="2">PIR2-like helical domain-containing protein</fullName>
    </recommendedName>
</protein>
<dbReference type="Pfam" id="PF20235">
    <property type="entry name" value="PIR2-like_helical"/>
    <property type="match status" value="1"/>
</dbReference>
<evidence type="ECO:0000259" key="2">
    <source>
        <dbReference type="Pfam" id="PF20235"/>
    </source>
</evidence>
<gene>
    <name evidence="3" type="ORF">HU200_059666</name>
</gene>
<evidence type="ECO:0000313" key="3">
    <source>
        <dbReference type="EMBL" id="KAF8657856.1"/>
    </source>
</evidence>
<organism evidence="3 4">
    <name type="scientific">Digitaria exilis</name>
    <dbReference type="NCBI Taxonomy" id="1010633"/>
    <lineage>
        <taxon>Eukaryota</taxon>
        <taxon>Viridiplantae</taxon>
        <taxon>Streptophyta</taxon>
        <taxon>Embryophyta</taxon>
        <taxon>Tracheophyta</taxon>
        <taxon>Spermatophyta</taxon>
        <taxon>Magnoliopsida</taxon>
        <taxon>Liliopsida</taxon>
        <taxon>Poales</taxon>
        <taxon>Poaceae</taxon>
        <taxon>PACMAD clade</taxon>
        <taxon>Panicoideae</taxon>
        <taxon>Panicodae</taxon>
        <taxon>Paniceae</taxon>
        <taxon>Anthephorinae</taxon>
        <taxon>Digitaria</taxon>
    </lineage>
</organism>
<accession>A0A835DZJ1</accession>
<dbReference type="OrthoDB" id="691360at2759"/>
<comment type="caution">
    <text evidence="3">The sequence shown here is derived from an EMBL/GenBank/DDBJ whole genome shotgun (WGS) entry which is preliminary data.</text>
</comment>
<name>A0A835DZJ1_9POAL</name>
<dbReference type="Proteomes" id="UP000636709">
    <property type="component" value="Unassembled WGS sequence"/>
</dbReference>
<reference evidence="3" key="1">
    <citation type="submission" date="2020-07" db="EMBL/GenBank/DDBJ databases">
        <title>Genome sequence and genetic diversity analysis of an under-domesticated orphan crop, white fonio (Digitaria exilis).</title>
        <authorList>
            <person name="Bennetzen J.L."/>
            <person name="Chen S."/>
            <person name="Ma X."/>
            <person name="Wang X."/>
            <person name="Yssel A.E.J."/>
            <person name="Chaluvadi S.R."/>
            <person name="Johnson M."/>
            <person name="Gangashetty P."/>
            <person name="Hamidou F."/>
            <person name="Sanogo M.D."/>
            <person name="Zwaenepoel A."/>
            <person name="Wallace J."/>
            <person name="Van De Peer Y."/>
            <person name="Van Deynze A."/>
        </authorList>
    </citation>
    <scope>NUCLEOTIDE SEQUENCE</scope>
    <source>
        <tissue evidence="3">Leaves</tissue>
    </source>
</reference>
<sequence>MTGGARGSERESAGGREGRMTSGARTSALRYLRLAGSDLLVAARIVASDVGIKRFDEFASRPAATESLNMALKCAALAAGADDLLVDGWHEISTHADEVLRLLGLLRGTFRRSSSIGKLARLVLMLRRRPQAHADVDLWWAWQLAAGRSIRPSGDGVPFRHTPLLIRTLQDAIHGFYLQALARLPSGELRSRFHRSLLKGGHCYGPLDPVSNIIVNTVWYDAAFPRTHELDMDVIGTRSMHRLENQSLYGMASFLCTRYHSIDFHEAVCFLLEADANLLLADPNLDPEGTMASVYGMWGGVLRHGEACLFNDQDHLEPDTGVQEAFLAAAMAAQHCNPDAQVKLLTSCKEMLGPALSLLQGGGKLSSEDVHRLAMLLCPESPRETKPLLPLPLTGYPRAEVADAHTRITKKVRAVLNSYEQMPNGVAQNRCLYCEFMGIRIVHPVGINFHGRELEFEKMACGEDTYGDDLVSTLTQPFYSNLKIISDRCLMADNVRGRVKEDSLYDDVDGQKRERILSSKNISAADALFLVPCSSYV</sequence>